<proteinExistence type="predicted"/>
<feature type="transmembrane region" description="Helical" evidence="1">
    <location>
        <begin position="145"/>
        <end position="165"/>
    </location>
</feature>
<organism evidence="2 3">
    <name type="scientific">Blyttiomyces helicus</name>
    <dbReference type="NCBI Taxonomy" id="388810"/>
    <lineage>
        <taxon>Eukaryota</taxon>
        <taxon>Fungi</taxon>
        <taxon>Fungi incertae sedis</taxon>
        <taxon>Chytridiomycota</taxon>
        <taxon>Chytridiomycota incertae sedis</taxon>
        <taxon>Chytridiomycetes</taxon>
        <taxon>Chytridiomycetes incertae sedis</taxon>
        <taxon>Blyttiomyces</taxon>
    </lineage>
</organism>
<sequence>MHSHEVVKRNTVFSNSEYRPILEMRVTINDRIGGYQNGKGRPWRGVPQLQPIGGVPYSLKPLRNLLRRYSRNWFLVTILSAAESVGFVRGSDKKCWATGHSALEKKSSRFGESALRTVRDEGVVGDIGGFPAAAEVTRQARKCGVAITMSDLMFIFVIWTLGGLASV</sequence>
<dbReference type="EMBL" id="KZ998062">
    <property type="protein sequence ID" value="RKO86603.1"/>
    <property type="molecule type" value="Genomic_DNA"/>
</dbReference>
<evidence type="ECO:0000256" key="1">
    <source>
        <dbReference type="SAM" id="Phobius"/>
    </source>
</evidence>
<reference evidence="3" key="1">
    <citation type="journal article" date="2018" name="Nat. Microbiol.">
        <title>Leveraging single-cell genomics to expand the fungal tree of life.</title>
        <authorList>
            <person name="Ahrendt S.R."/>
            <person name="Quandt C.A."/>
            <person name="Ciobanu D."/>
            <person name="Clum A."/>
            <person name="Salamov A."/>
            <person name="Andreopoulos B."/>
            <person name="Cheng J.F."/>
            <person name="Woyke T."/>
            <person name="Pelin A."/>
            <person name="Henrissat B."/>
            <person name="Reynolds N.K."/>
            <person name="Benny G.L."/>
            <person name="Smith M.E."/>
            <person name="James T.Y."/>
            <person name="Grigoriev I.V."/>
        </authorList>
    </citation>
    <scope>NUCLEOTIDE SEQUENCE [LARGE SCALE GENOMIC DNA]</scope>
</reference>
<evidence type="ECO:0000313" key="3">
    <source>
        <dbReference type="Proteomes" id="UP000269721"/>
    </source>
</evidence>
<keyword evidence="3" id="KW-1185">Reference proteome</keyword>
<protein>
    <submittedName>
        <fullName evidence="2">Uncharacterized protein</fullName>
    </submittedName>
</protein>
<name>A0A4P9W5J9_9FUNG</name>
<dbReference type="Proteomes" id="UP000269721">
    <property type="component" value="Unassembled WGS sequence"/>
</dbReference>
<dbReference type="AlphaFoldDB" id="A0A4P9W5J9"/>
<keyword evidence="1" id="KW-0812">Transmembrane</keyword>
<keyword evidence="1" id="KW-1133">Transmembrane helix</keyword>
<keyword evidence="1" id="KW-0472">Membrane</keyword>
<accession>A0A4P9W5J9</accession>
<evidence type="ECO:0000313" key="2">
    <source>
        <dbReference type="EMBL" id="RKO86603.1"/>
    </source>
</evidence>
<gene>
    <name evidence="2" type="ORF">BDK51DRAFT_32805</name>
</gene>